<organism evidence="14 15">
    <name type="scientific">Cognatishimia maritima</name>
    <dbReference type="NCBI Taxonomy" id="870908"/>
    <lineage>
        <taxon>Bacteria</taxon>
        <taxon>Pseudomonadati</taxon>
        <taxon>Pseudomonadota</taxon>
        <taxon>Alphaproteobacteria</taxon>
        <taxon>Rhodobacterales</taxon>
        <taxon>Paracoccaceae</taxon>
        <taxon>Cognatishimia</taxon>
    </lineage>
</organism>
<dbReference type="RefSeq" id="WP_072793848.1">
    <property type="nucleotide sequence ID" value="NZ_FQWM01000007.1"/>
</dbReference>
<evidence type="ECO:0000256" key="6">
    <source>
        <dbReference type="ARBA" id="ARBA00016919"/>
    </source>
</evidence>
<dbReference type="Proteomes" id="UP000184211">
    <property type="component" value="Unassembled WGS sequence"/>
</dbReference>
<comment type="cofactor">
    <cofactor evidence="2 12">
        <name>Mg(2+)</name>
        <dbReference type="ChEBI" id="CHEBI:18420"/>
    </cofactor>
</comment>
<dbReference type="EC" id="2.5.1.15" evidence="5 12"/>
<evidence type="ECO:0000256" key="7">
    <source>
        <dbReference type="ARBA" id="ARBA00022679"/>
    </source>
</evidence>
<evidence type="ECO:0000256" key="1">
    <source>
        <dbReference type="ARBA" id="ARBA00000012"/>
    </source>
</evidence>
<dbReference type="PANTHER" id="PTHR20941:SF1">
    <property type="entry name" value="FOLIC ACID SYNTHESIS PROTEIN FOL1"/>
    <property type="match status" value="1"/>
</dbReference>
<dbReference type="Pfam" id="PF00809">
    <property type="entry name" value="Pterin_bind"/>
    <property type="match status" value="1"/>
</dbReference>
<dbReference type="GO" id="GO:0004156">
    <property type="term" value="F:dihydropteroate synthase activity"/>
    <property type="evidence" value="ECO:0007669"/>
    <property type="project" value="UniProtKB-EC"/>
</dbReference>
<keyword evidence="7 12" id="KW-0808">Transferase</keyword>
<evidence type="ECO:0000256" key="5">
    <source>
        <dbReference type="ARBA" id="ARBA00012458"/>
    </source>
</evidence>
<dbReference type="InterPro" id="IPR000489">
    <property type="entry name" value="Pterin-binding_dom"/>
</dbReference>
<dbReference type="Gene3D" id="3.20.20.20">
    <property type="entry name" value="Dihydropteroate synthase-like"/>
    <property type="match status" value="1"/>
</dbReference>
<dbReference type="AlphaFoldDB" id="A0A1M5UY33"/>
<evidence type="ECO:0000256" key="11">
    <source>
        <dbReference type="ARBA" id="ARBA00030193"/>
    </source>
</evidence>
<evidence type="ECO:0000259" key="13">
    <source>
        <dbReference type="PROSITE" id="PS50972"/>
    </source>
</evidence>
<comment type="function">
    <text evidence="12">Catalyzes the condensation of para-aminobenzoate (pABA) with 6-hydroxymethyl-7,8-dihydropterin diphosphate (DHPt-PP) to form 7,8-dihydropteroate (H2Pte), the immediate precursor of folate derivatives.</text>
</comment>
<keyword evidence="10 12" id="KW-0289">Folate biosynthesis</keyword>
<dbReference type="PROSITE" id="PS50972">
    <property type="entry name" value="PTERIN_BINDING"/>
    <property type="match status" value="1"/>
</dbReference>
<evidence type="ECO:0000256" key="12">
    <source>
        <dbReference type="RuleBase" id="RU361205"/>
    </source>
</evidence>
<dbReference type="GO" id="GO:0046654">
    <property type="term" value="P:tetrahydrofolate biosynthetic process"/>
    <property type="evidence" value="ECO:0007669"/>
    <property type="project" value="UniProtKB-UniPathway"/>
</dbReference>
<comment type="pathway">
    <text evidence="3 12">Cofactor biosynthesis; tetrahydrofolate biosynthesis; 7,8-dihydrofolate from 2-amino-4-hydroxy-6-hydroxymethyl-7,8-dihydropteridine diphosphate and 4-aminobenzoate: step 1/2.</text>
</comment>
<gene>
    <name evidence="14" type="ORF">SAMN04488044_3001</name>
</gene>
<dbReference type="PROSITE" id="PS00792">
    <property type="entry name" value="DHPS_1"/>
    <property type="match status" value="1"/>
</dbReference>
<evidence type="ECO:0000256" key="9">
    <source>
        <dbReference type="ARBA" id="ARBA00022842"/>
    </source>
</evidence>
<dbReference type="GO" id="GO:0046872">
    <property type="term" value="F:metal ion binding"/>
    <property type="evidence" value="ECO:0007669"/>
    <property type="project" value="UniProtKB-KW"/>
</dbReference>
<dbReference type="OrthoDB" id="9811744at2"/>
<sequence length="339" mass="35807">MTTYFRPIPQTDIARPDTAQTLAGGWAWFTHVECLERGKPARVIAASQVPEDVIAKMTRARSDIAGLSMKAPKIMGILNVTPDSFSDGGRFNAPDQAVARTQAMIDQGADLIDIGGESTRPGSNYVEIDEETARTAPVIAAVAPNISAPISIDTRKAPVAAAALEAGAAIINDVSGFTFDAGLADLAVTKQVPVCVMHAQGDPATMQDDPSYDDVLLDVFDFLDAQVRQLEAKGLQRDQIIVDPGIGFGKALTHNLALLARLSLFHSLGCPILLGASRKALIGHISGAKNTDDRMPGSLAIALAGIQQGVQFLRVHDVAETQQALTLWQAATQGAHDVA</sequence>
<proteinExistence type="inferred from homology"/>
<keyword evidence="8 12" id="KW-0479">Metal-binding</keyword>
<dbReference type="SUPFAM" id="SSF51717">
    <property type="entry name" value="Dihydropteroate synthetase-like"/>
    <property type="match status" value="1"/>
</dbReference>
<protein>
    <recommendedName>
        <fullName evidence="6 12">Dihydropteroate synthase</fullName>
        <shortName evidence="12">DHPS</shortName>
        <ecNumber evidence="5 12">2.5.1.15</ecNumber>
    </recommendedName>
    <alternativeName>
        <fullName evidence="11 12">Dihydropteroate pyrophosphorylase</fullName>
    </alternativeName>
</protein>
<dbReference type="PROSITE" id="PS00793">
    <property type="entry name" value="DHPS_2"/>
    <property type="match status" value="1"/>
</dbReference>
<dbReference type="FunFam" id="3.20.20.20:FF:000006">
    <property type="entry name" value="Dihydropteroate synthase"/>
    <property type="match status" value="1"/>
</dbReference>
<dbReference type="PANTHER" id="PTHR20941">
    <property type="entry name" value="FOLATE SYNTHESIS PROTEINS"/>
    <property type="match status" value="1"/>
</dbReference>
<dbReference type="CDD" id="cd00739">
    <property type="entry name" value="DHPS"/>
    <property type="match status" value="1"/>
</dbReference>
<evidence type="ECO:0000256" key="8">
    <source>
        <dbReference type="ARBA" id="ARBA00022723"/>
    </source>
</evidence>
<keyword evidence="9 12" id="KW-0460">Magnesium</keyword>
<comment type="similarity">
    <text evidence="4 12">Belongs to the DHPS family.</text>
</comment>
<dbReference type="GO" id="GO:0005829">
    <property type="term" value="C:cytosol"/>
    <property type="evidence" value="ECO:0007669"/>
    <property type="project" value="TreeGrafter"/>
</dbReference>
<evidence type="ECO:0000256" key="10">
    <source>
        <dbReference type="ARBA" id="ARBA00022909"/>
    </source>
</evidence>
<name>A0A1M5UY33_9RHOB</name>
<dbReference type="GO" id="GO:0046656">
    <property type="term" value="P:folic acid biosynthetic process"/>
    <property type="evidence" value="ECO:0007669"/>
    <property type="project" value="UniProtKB-KW"/>
</dbReference>
<evidence type="ECO:0000256" key="3">
    <source>
        <dbReference type="ARBA" id="ARBA00004763"/>
    </source>
</evidence>
<reference evidence="15" key="1">
    <citation type="submission" date="2016-11" db="EMBL/GenBank/DDBJ databases">
        <authorList>
            <person name="Varghese N."/>
            <person name="Submissions S."/>
        </authorList>
    </citation>
    <scope>NUCLEOTIDE SEQUENCE [LARGE SCALE GENOMIC DNA]</scope>
    <source>
        <strain evidence="15">DSM 28223</strain>
    </source>
</reference>
<dbReference type="STRING" id="870908.SAMN04488044_3001"/>
<dbReference type="InterPro" id="IPR045031">
    <property type="entry name" value="DHP_synth-like"/>
</dbReference>
<dbReference type="EMBL" id="FQWM01000007">
    <property type="protein sequence ID" value="SHH67922.1"/>
    <property type="molecule type" value="Genomic_DNA"/>
</dbReference>
<evidence type="ECO:0000256" key="4">
    <source>
        <dbReference type="ARBA" id="ARBA00009503"/>
    </source>
</evidence>
<dbReference type="UniPathway" id="UPA00077">
    <property type="reaction ID" value="UER00156"/>
</dbReference>
<dbReference type="NCBIfam" id="TIGR01496">
    <property type="entry name" value="DHPS"/>
    <property type="match status" value="1"/>
</dbReference>
<dbReference type="InterPro" id="IPR006390">
    <property type="entry name" value="DHP_synth_dom"/>
</dbReference>
<keyword evidence="15" id="KW-1185">Reference proteome</keyword>
<accession>A0A1M5UY33</accession>
<feature type="domain" description="Pterin-binding" evidence="13">
    <location>
        <begin position="72"/>
        <end position="326"/>
    </location>
</feature>
<evidence type="ECO:0000256" key="2">
    <source>
        <dbReference type="ARBA" id="ARBA00001946"/>
    </source>
</evidence>
<dbReference type="InterPro" id="IPR011005">
    <property type="entry name" value="Dihydropteroate_synth-like_sf"/>
</dbReference>
<evidence type="ECO:0000313" key="15">
    <source>
        <dbReference type="Proteomes" id="UP000184211"/>
    </source>
</evidence>
<evidence type="ECO:0000313" key="14">
    <source>
        <dbReference type="EMBL" id="SHH67922.1"/>
    </source>
</evidence>
<comment type="catalytic activity">
    <reaction evidence="1">
        <text>(7,8-dihydropterin-6-yl)methyl diphosphate + 4-aminobenzoate = 7,8-dihydropteroate + diphosphate</text>
        <dbReference type="Rhea" id="RHEA:19949"/>
        <dbReference type="ChEBI" id="CHEBI:17836"/>
        <dbReference type="ChEBI" id="CHEBI:17839"/>
        <dbReference type="ChEBI" id="CHEBI:33019"/>
        <dbReference type="ChEBI" id="CHEBI:72950"/>
        <dbReference type="EC" id="2.5.1.15"/>
    </reaction>
</comment>